<feature type="region of interest" description="Disordered" evidence="1">
    <location>
        <begin position="1"/>
        <end position="42"/>
    </location>
</feature>
<accession>A0A7S0TV35</accession>
<evidence type="ECO:0000313" key="3">
    <source>
        <dbReference type="EMBL" id="CAD8743993.1"/>
    </source>
</evidence>
<keyword evidence="2" id="KW-0812">Transmembrane</keyword>
<name>A0A7S0TV35_HEMAN</name>
<dbReference type="EMBL" id="HBFK01017022">
    <property type="protein sequence ID" value="CAD8743993.1"/>
    <property type="molecule type" value="Transcribed_RNA"/>
</dbReference>
<proteinExistence type="predicted"/>
<evidence type="ECO:0000256" key="1">
    <source>
        <dbReference type="SAM" id="MobiDB-lite"/>
    </source>
</evidence>
<protein>
    <recommendedName>
        <fullName evidence="4">Triple QxxK/R motif-containing protein</fullName>
    </recommendedName>
</protein>
<sequence length="85" mass="9291">MGRSANDHGKRAPDTGSKKKFDINRQQKESTGKFNYTTGKKERDRLKAGKQELVPKVNIAIVAVVVVVVAMGIAGLVYFLATVED</sequence>
<gene>
    <name evidence="3" type="ORF">HAND1043_LOCUS10488</name>
</gene>
<organism evidence="3">
    <name type="scientific">Hemiselmis andersenii</name>
    <name type="common">Cryptophyte alga</name>
    <dbReference type="NCBI Taxonomy" id="464988"/>
    <lineage>
        <taxon>Eukaryota</taxon>
        <taxon>Cryptophyceae</taxon>
        <taxon>Cryptomonadales</taxon>
        <taxon>Hemiselmidaceae</taxon>
        <taxon>Hemiselmis</taxon>
    </lineage>
</organism>
<feature type="compositionally biased region" description="Basic and acidic residues" evidence="1">
    <location>
        <begin position="1"/>
        <end position="31"/>
    </location>
</feature>
<keyword evidence="2" id="KW-1133">Transmembrane helix</keyword>
<dbReference type="AlphaFoldDB" id="A0A7S0TV35"/>
<evidence type="ECO:0008006" key="4">
    <source>
        <dbReference type="Google" id="ProtNLM"/>
    </source>
</evidence>
<feature type="transmembrane region" description="Helical" evidence="2">
    <location>
        <begin position="57"/>
        <end position="81"/>
    </location>
</feature>
<evidence type="ECO:0000256" key="2">
    <source>
        <dbReference type="SAM" id="Phobius"/>
    </source>
</evidence>
<keyword evidence="2" id="KW-0472">Membrane</keyword>
<reference evidence="3" key="1">
    <citation type="submission" date="2021-01" db="EMBL/GenBank/DDBJ databases">
        <authorList>
            <person name="Corre E."/>
            <person name="Pelletier E."/>
            <person name="Niang G."/>
            <person name="Scheremetjew M."/>
            <person name="Finn R."/>
            <person name="Kale V."/>
            <person name="Holt S."/>
            <person name="Cochrane G."/>
            <person name="Meng A."/>
            <person name="Brown T."/>
            <person name="Cohen L."/>
        </authorList>
    </citation>
    <scope>NUCLEOTIDE SEQUENCE</scope>
    <source>
        <strain evidence="3">CCMP441</strain>
    </source>
</reference>